<feature type="region of interest" description="Disordered" evidence="1">
    <location>
        <begin position="328"/>
        <end position="367"/>
    </location>
</feature>
<feature type="compositionally biased region" description="Acidic residues" evidence="1">
    <location>
        <begin position="119"/>
        <end position="132"/>
    </location>
</feature>
<dbReference type="EMBL" id="CDMZ01000827">
    <property type="protein sequence ID" value="CEM22215.1"/>
    <property type="molecule type" value="Genomic_DNA"/>
</dbReference>
<dbReference type="VEuPathDB" id="CryptoDB:Cvel_4090"/>
<feature type="region of interest" description="Disordered" evidence="1">
    <location>
        <begin position="110"/>
        <end position="134"/>
    </location>
</feature>
<protein>
    <submittedName>
        <fullName evidence="2">Uncharacterized protein</fullName>
    </submittedName>
</protein>
<dbReference type="AlphaFoldDB" id="A0A0G4G291"/>
<gene>
    <name evidence="2" type="ORF">Cvel_4090</name>
</gene>
<evidence type="ECO:0000313" key="2">
    <source>
        <dbReference type="EMBL" id="CEM22215.1"/>
    </source>
</evidence>
<organism evidence="2">
    <name type="scientific">Chromera velia CCMP2878</name>
    <dbReference type="NCBI Taxonomy" id="1169474"/>
    <lineage>
        <taxon>Eukaryota</taxon>
        <taxon>Sar</taxon>
        <taxon>Alveolata</taxon>
        <taxon>Colpodellida</taxon>
        <taxon>Chromeraceae</taxon>
        <taxon>Chromera</taxon>
    </lineage>
</organism>
<sequence length="592" mass="66317">MNRLLTLRRGRLSSAFVRLHFNGVNRSCIDRPTVVPFFRQVGRFSSTPPPFGAGGKRTSVEVPDSVSVLQTVTDLLEECHKRDARTNEEVLQRLADLERGVESLKSSVEEVREEIRREEEEESESGSESEDSEVVRVDVLRQRTLERLETLREENAQLQAQNAELARALETARQVECRLWEEARWRSELVRQAHENEKRKITEEATKERTALAERLAASEERVKELEEGLAVAGEKDREDRNEKRKGAEKEEGTGRSGRGGQKTAGDQEGSRGDKSETTLGFGSGTVAPSGPFLFPAGFEKVLGLATQILQQNLSKAAAVHSLQDKTVGWGGWGEERSKKERDESDSDRRRTDPKESSSKESGGLGGFGWGTQFGFGCSNQGGGADADKGLHSKNSSTPFRHGDRDYHRHTHAETQHRPPPSCDTPPSAFASVSEEVLPRSVRQDQGRRFCAHGGRLRVFSRESAGLSEEEAAEERRKRHQNAENMQKNAKKMQNLSLLHSEEEVAEERRKRHQRGVKKMAPPHSNFLRHVQNLWAQRFRNKFQPRRHQAPASGGTTRPLGGPGTGQVVAQYEKGNPTAILYVLIISIILHR</sequence>
<feature type="region of interest" description="Disordered" evidence="1">
    <location>
        <begin position="385"/>
        <end position="429"/>
    </location>
</feature>
<feature type="region of interest" description="Disordered" evidence="1">
    <location>
        <begin position="226"/>
        <end position="284"/>
    </location>
</feature>
<feature type="compositionally biased region" description="Polar residues" evidence="1">
    <location>
        <begin position="483"/>
        <end position="494"/>
    </location>
</feature>
<feature type="compositionally biased region" description="Basic and acidic residues" evidence="1">
    <location>
        <begin position="401"/>
        <end position="417"/>
    </location>
</feature>
<feature type="compositionally biased region" description="Basic and acidic residues" evidence="1">
    <location>
        <begin position="234"/>
        <end position="254"/>
    </location>
</feature>
<proteinExistence type="predicted"/>
<accession>A0A0G4G291</accession>
<name>A0A0G4G291_9ALVE</name>
<feature type="region of interest" description="Disordered" evidence="1">
    <location>
        <begin position="463"/>
        <end position="494"/>
    </location>
</feature>
<feature type="compositionally biased region" description="Basic and acidic residues" evidence="1">
    <location>
        <begin position="334"/>
        <end position="359"/>
    </location>
</feature>
<evidence type="ECO:0000256" key="1">
    <source>
        <dbReference type="SAM" id="MobiDB-lite"/>
    </source>
</evidence>
<reference evidence="2" key="1">
    <citation type="submission" date="2014-11" db="EMBL/GenBank/DDBJ databases">
        <authorList>
            <person name="Otto D Thomas"/>
            <person name="Naeem Raeece"/>
        </authorList>
    </citation>
    <scope>NUCLEOTIDE SEQUENCE</scope>
</reference>